<evidence type="ECO:0000313" key="1">
    <source>
        <dbReference type="EMBL" id="JAD41296.1"/>
    </source>
</evidence>
<reference evidence="1" key="2">
    <citation type="journal article" date="2015" name="Data Brief">
        <title>Shoot transcriptome of the giant reed, Arundo donax.</title>
        <authorList>
            <person name="Barrero R.A."/>
            <person name="Guerrero F.D."/>
            <person name="Moolhuijzen P."/>
            <person name="Goolsby J.A."/>
            <person name="Tidwell J."/>
            <person name="Bellgard S.E."/>
            <person name="Bellgard M.I."/>
        </authorList>
    </citation>
    <scope>NUCLEOTIDE SEQUENCE</scope>
    <source>
        <tissue evidence="1">Shoot tissue taken approximately 20 cm above the soil surface</tissue>
    </source>
</reference>
<dbReference type="AlphaFoldDB" id="A0A0A8ZR77"/>
<sequence>MFLTASGNQSVTADNWFTLIGSKTGVCCCLPVSQSSWLSSEFMILLVGLTGRCQEPVHFMVVP</sequence>
<protein>
    <submittedName>
        <fullName evidence="1">Uncharacterized protein</fullName>
    </submittedName>
</protein>
<organism evidence="1">
    <name type="scientific">Arundo donax</name>
    <name type="common">Giant reed</name>
    <name type="synonym">Donax arundinaceus</name>
    <dbReference type="NCBI Taxonomy" id="35708"/>
    <lineage>
        <taxon>Eukaryota</taxon>
        <taxon>Viridiplantae</taxon>
        <taxon>Streptophyta</taxon>
        <taxon>Embryophyta</taxon>
        <taxon>Tracheophyta</taxon>
        <taxon>Spermatophyta</taxon>
        <taxon>Magnoliopsida</taxon>
        <taxon>Liliopsida</taxon>
        <taxon>Poales</taxon>
        <taxon>Poaceae</taxon>
        <taxon>PACMAD clade</taxon>
        <taxon>Arundinoideae</taxon>
        <taxon>Arundineae</taxon>
        <taxon>Arundo</taxon>
    </lineage>
</organism>
<name>A0A0A8ZR77_ARUDO</name>
<proteinExistence type="predicted"/>
<accession>A0A0A8ZR77</accession>
<reference evidence="1" key="1">
    <citation type="submission" date="2014-09" db="EMBL/GenBank/DDBJ databases">
        <authorList>
            <person name="Magalhaes I.L.F."/>
            <person name="Oliveira U."/>
            <person name="Santos F.R."/>
            <person name="Vidigal T.H.D.A."/>
            <person name="Brescovit A.D."/>
            <person name="Santos A.J."/>
        </authorList>
    </citation>
    <scope>NUCLEOTIDE SEQUENCE</scope>
    <source>
        <tissue evidence="1">Shoot tissue taken approximately 20 cm above the soil surface</tissue>
    </source>
</reference>
<dbReference type="EMBL" id="GBRH01256599">
    <property type="protein sequence ID" value="JAD41296.1"/>
    <property type="molecule type" value="Transcribed_RNA"/>
</dbReference>